<comment type="caution">
    <text evidence="1">The sequence shown here is derived from an EMBL/GenBank/DDBJ whole genome shotgun (WGS) entry which is preliminary data.</text>
</comment>
<name>A0ABP0GCS3_CLALP</name>
<protein>
    <submittedName>
        <fullName evidence="1">Uncharacterized protein</fullName>
    </submittedName>
</protein>
<accession>A0ABP0GCS3</accession>
<keyword evidence="2" id="KW-1185">Reference proteome</keyword>
<dbReference type="EMBL" id="CAWYQH010000106">
    <property type="protein sequence ID" value="CAK8687945.1"/>
    <property type="molecule type" value="Genomic_DNA"/>
</dbReference>
<gene>
    <name evidence="1" type="ORF">CVLEPA_LOCUS19992</name>
</gene>
<sequence>MEESTAEVHYFRARLAKRVVWLKNGNEIIYSLNESLAQSVYWKLIIWPSDNEFIWGRIQKINKGKSLWKDAKQAIYGSFTNLQSVYPRKFNSSVDDFQPQKLLNVAFTLRADDLEILEECANRNPEDAIPDDKLPVGTKIGTGIVKFEKSLVCVYGWMQFQEPPILEECVKYLNKQFTVGGNILIWMNYCTDLPRWEGFCGRQRDDSYEEI</sequence>
<evidence type="ECO:0000313" key="1">
    <source>
        <dbReference type="EMBL" id="CAK8687945.1"/>
    </source>
</evidence>
<evidence type="ECO:0000313" key="2">
    <source>
        <dbReference type="Proteomes" id="UP001642483"/>
    </source>
</evidence>
<proteinExistence type="predicted"/>
<organism evidence="1 2">
    <name type="scientific">Clavelina lepadiformis</name>
    <name type="common">Light-bulb sea squirt</name>
    <name type="synonym">Ascidia lepadiformis</name>
    <dbReference type="NCBI Taxonomy" id="159417"/>
    <lineage>
        <taxon>Eukaryota</taxon>
        <taxon>Metazoa</taxon>
        <taxon>Chordata</taxon>
        <taxon>Tunicata</taxon>
        <taxon>Ascidiacea</taxon>
        <taxon>Aplousobranchia</taxon>
        <taxon>Clavelinidae</taxon>
        <taxon>Clavelina</taxon>
    </lineage>
</organism>
<reference evidence="1 2" key="1">
    <citation type="submission" date="2024-02" db="EMBL/GenBank/DDBJ databases">
        <authorList>
            <person name="Daric V."/>
            <person name="Darras S."/>
        </authorList>
    </citation>
    <scope>NUCLEOTIDE SEQUENCE [LARGE SCALE GENOMIC DNA]</scope>
</reference>
<dbReference type="Proteomes" id="UP001642483">
    <property type="component" value="Unassembled WGS sequence"/>
</dbReference>